<gene>
    <name evidence="2" type="ORF">AVDCRST_MAG88-3385</name>
</gene>
<dbReference type="Pfam" id="PF06150">
    <property type="entry name" value="ChaB"/>
    <property type="match status" value="1"/>
</dbReference>
<dbReference type="InterPro" id="IPR009317">
    <property type="entry name" value="ChaB"/>
</dbReference>
<evidence type="ECO:0000256" key="1">
    <source>
        <dbReference type="SAM" id="MobiDB-lite"/>
    </source>
</evidence>
<dbReference type="InterPro" id="IPR037205">
    <property type="entry name" value="ChaB_sf"/>
</dbReference>
<dbReference type="AlphaFoldDB" id="A0A6J4VRW3"/>
<name>A0A6J4VRW3_9BACT</name>
<proteinExistence type="predicted"/>
<dbReference type="SUPFAM" id="SSF140376">
    <property type="entry name" value="ChaB-like"/>
    <property type="match status" value="1"/>
</dbReference>
<evidence type="ECO:0008006" key="3">
    <source>
        <dbReference type="Google" id="ProtNLM"/>
    </source>
</evidence>
<protein>
    <recommendedName>
        <fullName evidence="3">Cation transport regulator ChaB</fullName>
    </recommendedName>
</protein>
<dbReference type="EMBL" id="CADCWM010000812">
    <property type="protein sequence ID" value="CAA9581430.1"/>
    <property type="molecule type" value="Genomic_DNA"/>
</dbReference>
<accession>A0A6J4VRW3</accession>
<sequence length="130" mass="14116">MARGDEGKAGTGGAIPQTILRSERHAQEIWQAAHDSAVETYGEGGSAYRVAYAALKHQYEKRGDRWVRKAEAGPSDPQAARGSTTAVRSTDEPRAPTAGGKVARTKREAREKAREARKEAADARRWGAKE</sequence>
<feature type="region of interest" description="Disordered" evidence="1">
    <location>
        <begin position="65"/>
        <end position="130"/>
    </location>
</feature>
<organism evidence="2">
    <name type="scientific">uncultured Thermomicrobiales bacterium</name>
    <dbReference type="NCBI Taxonomy" id="1645740"/>
    <lineage>
        <taxon>Bacteria</taxon>
        <taxon>Pseudomonadati</taxon>
        <taxon>Thermomicrobiota</taxon>
        <taxon>Thermomicrobia</taxon>
        <taxon>Thermomicrobiales</taxon>
        <taxon>environmental samples</taxon>
    </lineage>
</organism>
<dbReference type="Gene3D" id="1.10.1740.70">
    <property type="entry name" value="ChaB"/>
    <property type="match status" value="1"/>
</dbReference>
<evidence type="ECO:0000313" key="2">
    <source>
        <dbReference type="EMBL" id="CAA9581430.1"/>
    </source>
</evidence>
<feature type="compositionally biased region" description="Basic and acidic residues" evidence="1">
    <location>
        <begin position="105"/>
        <end position="130"/>
    </location>
</feature>
<reference evidence="2" key="1">
    <citation type="submission" date="2020-02" db="EMBL/GenBank/DDBJ databases">
        <authorList>
            <person name="Meier V. D."/>
        </authorList>
    </citation>
    <scope>NUCLEOTIDE SEQUENCE</scope>
    <source>
        <strain evidence="2">AVDCRST_MAG88</strain>
    </source>
</reference>